<sequence>MFGQIVVACLKPGHLPLAAKVIQRYAHVPAPPFSQPKPTFEVKLARFIVALSVPLIGILGYQSYRVEKEHENHPRQPYIDYDHLYAHRKARRLPYGDGLRTPFHNPYRNALPGIGYETEDPYVTKMKAEGKEPESH</sequence>
<proteinExistence type="predicted"/>
<evidence type="ECO:0000313" key="2">
    <source>
        <dbReference type="Proteomes" id="UP000030764"/>
    </source>
</evidence>
<name>A0A085M4G1_9BILA</name>
<accession>A0A085M4G1</accession>
<gene>
    <name evidence="1" type="ORF">M513_06952</name>
</gene>
<dbReference type="AlphaFoldDB" id="A0A085M4G1"/>
<dbReference type="InterPro" id="IPR036418">
    <property type="entry name" value="Cyt_c_oxidase_su6a_sf"/>
</dbReference>
<organism evidence="1 2">
    <name type="scientific">Trichuris suis</name>
    <name type="common">pig whipworm</name>
    <dbReference type="NCBI Taxonomy" id="68888"/>
    <lineage>
        <taxon>Eukaryota</taxon>
        <taxon>Metazoa</taxon>
        <taxon>Ecdysozoa</taxon>
        <taxon>Nematoda</taxon>
        <taxon>Enoplea</taxon>
        <taxon>Dorylaimia</taxon>
        <taxon>Trichinellida</taxon>
        <taxon>Trichuridae</taxon>
        <taxon>Trichuris</taxon>
    </lineage>
</organism>
<evidence type="ECO:0000313" key="1">
    <source>
        <dbReference type="EMBL" id="KFD52107.1"/>
    </source>
</evidence>
<keyword evidence="2" id="KW-1185">Reference proteome</keyword>
<dbReference type="SUPFAM" id="SSF81411">
    <property type="entry name" value="Mitochondrial cytochrome c oxidase subunit VIa"/>
    <property type="match status" value="1"/>
</dbReference>
<dbReference type="Proteomes" id="UP000030764">
    <property type="component" value="Unassembled WGS sequence"/>
</dbReference>
<dbReference type="Gene3D" id="4.10.95.10">
    <property type="entry name" value="Cytochrome c oxidase, subunit VIa"/>
    <property type="match status" value="1"/>
</dbReference>
<protein>
    <submittedName>
        <fullName evidence="1">Uncharacterized protein</fullName>
    </submittedName>
</protein>
<dbReference type="EMBL" id="KL363231">
    <property type="protein sequence ID" value="KFD52107.1"/>
    <property type="molecule type" value="Genomic_DNA"/>
</dbReference>
<reference evidence="1 2" key="1">
    <citation type="journal article" date="2014" name="Nat. Genet.">
        <title>Genome and transcriptome of the porcine whipworm Trichuris suis.</title>
        <authorList>
            <person name="Jex A.R."/>
            <person name="Nejsum P."/>
            <person name="Schwarz E.M."/>
            <person name="Hu L."/>
            <person name="Young N.D."/>
            <person name="Hall R.S."/>
            <person name="Korhonen P.K."/>
            <person name="Liao S."/>
            <person name="Thamsborg S."/>
            <person name="Xia J."/>
            <person name="Xu P."/>
            <person name="Wang S."/>
            <person name="Scheerlinck J.P."/>
            <person name="Hofmann A."/>
            <person name="Sternberg P.W."/>
            <person name="Wang J."/>
            <person name="Gasser R.B."/>
        </authorList>
    </citation>
    <scope>NUCLEOTIDE SEQUENCE [LARGE SCALE GENOMIC DNA]</scope>
    <source>
        <strain evidence="1">DCEP-RM93M</strain>
    </source>
</reference>